<name>A0A0L0W6E9_GOTPU</name>
<dbReference type="STRING" id="1503.CLPU_28c00130"/>
<protein>
    <submittedName>
        <fullName evidence="2">Putative agmatine deiminase</fullName>
    </submittedName>
</protein>
<dbReference type="AlphaFoldDB" id="A0A0L0W6E9"/>
<dbReference type="Proteomes" id="UP000037267">
    <property type="component" value="Unassembled WGS sequence"/>
</dbReference>
<evidence type="ECO:0000256" key="1">
    <source>
        <dbReference type="ARBA" id="ARBA00022801"/>
    </source>
</evidence>
<dbReference type="InterPro" id="IPR007466">
    <property type="entry name" value="Peptidyl-Arg-deiminase_porph"/>
</dbReference>
<dbReference type="OrthoDB" id="9808013at2"/>
<evidence type="ECO:0000313" key="3">
    <source>
        <dbReference type="Proteomes" id="UP000037267"/>
    </source>
</evidence>
<gene>
    <name evidence="2" type="ORF">CLPU_28c00130</name>
</gene>
<dbReference type="PATRIC" id="fig|1503.3.peg.1483"/>
<dbReference type="Gene3D" id="3.75.10.10">
    <property type="entry name" value="L-arginine/glycine Amidinotransferase, Chain A"/>
    <property type="match status" value="1"/>
</dbReference>
<dbReference type="RefSeq" id="WP_050378955.1">
    <property type="nucleotide sequence ID" value="NZ_LGSS01000028.1"/>
</dbReference>
<dbReference type="GO" id="GO:0009446">
    <property type="term" value="P:putrescine biosynthetic process"/>
    <property type="evidence" value="ECO:0007669"/>
    <property type="project" value="InterPro"/>
</dbReference>
<dbReference type="GO" id="GO:0047632">
    <property type="term" value="F:agmatine deiminase activity"/>
    <property type="evidence" value="ECO:0007669"/>
    <property type="project" value="TreeGrafter"/>
</dbReference>
<keyword evidence="3" id="KW-1185">Reference proteome</keyword>
<dbReference type="PANTHER" id="PTHR31377:SF0">
    <property type="entry name" value="AGMATINE DEIMINASE-RELATED"/>
    <property type="match status" value="1"/>
</dbReference>
<dbReference type="PANTHER" id="PTHR31377">
    <property type="entry name" value="AGMATINE DEIMINASE-RELATED"/>
    <property type="match status" value="1"/>
</dbReference>
<dbReference type="Pfam" id="PF04371">
    <property type="entry name" value="PAD_porph"/>
    <property type="match status" value="2"/>
</dbReference>
<accession>A0A0L0W6E9</accession>
<organism evidence="2 3">
    <name type="scientific">Gottschalkia purinilytica</name>
    <name type="common">Clostridium purinilyticum</name>
    <dbReference type="NCBI Taxonomy" id="1503"/>
    <lineage>
        <taxon>Bacteria</taxon>
        <taxon>Bacillati</taxon>
        <taxon>Bacillota</taxon>
        <taxon>Tissierellia</taxon>
        <taxon>Tissierellales</taxon>
        <taxon>Gottschalkiaceae</taxon>
        <taxon>Gottschalkia</taxon>
    </lineage>
</organism>
<keyword evidence="1" id="KW-0378">Hydrolase</keyword>
<comment type="caution">
    <text evidence="2">The sequence shown here is derived from an EMBL/GenBank/DDBJ whole genome shotgun (WGS) entry which is preliminary data.</text>
</comment>
<dbReference type="GO" id="GO:0004668">
    <property type="term" value="F:protein-arginine deiminase activity"/>
    <property type="evidence" value="ECO:0007669"/>
    <property type="project" value="InterPro"/>
</dbReference>
<dbReference type="SUPFAM" id="SSF55909">
    <property type="entry name" value="Pentein"/>
    <property type="match status" value="1"/>
</dbReference>
<sequence length="416" mass="47623">MKSNSFRTVGEFEKQESILMSWPNYETSCESYNMEDVSVEIVKNLIGNVDLIISSFDEDVTNRAKRKLKENGINIENILFVEYPSVFFYPRDFGAEVLINDKGERALVDFDFASYGFLPKEDPVSRVVEGFDRMHGELVNVDTTIFTRLISEGGDREFNGNGVMMTIEDTEVNKRNKGMTKEQVEEEFKRIFNLEKVIWIPYATYDDENMFDGPIIGPDGTVSAYRSASANGHIDEMCRFVSEDTILLAEITEEEAKENKLHALNKERLDKAYEVLKNATDINGKPFKIIRMPFPETIYLELKPGDKMYEEWQIFREDMNGKFLDGSEFPTGNITVIPALSYCNFLITNNIVIAQKYYREGMSPKIKEKDEKALNILKSIFKDRTVVAIDTTALNVYGGGVHCNTRNVPSRDLDKI</sequence>
<dbReference type="EMBL" id="LGSS01000028">
    <property type="protein sequence ID" value="KNF07061.1"/>
    <property type="molecule type" value="Genomic_DNA"/>
</dbReference>
<evidence type="ECO:0000313" key="2">
    <source>
        <dbReference type="EMBL" id="KNF07061.1"/>
    </source>
</evidence>
<proteinExistence type="predicted"/>
<reference evidence="3" key="1">
    <citation type="submission" date="2015-07" db="EMBL/GenBank/DDBJ databases">
        <title>Draft genome sequence of the purine-degrading Gottschalkia purinilyticum DSM 1384 (formerly Clostridium purinilyticum).</title>
        <authorList>
            <person name="Poehlein A."/>
            <person name="Schiel-Bengelsdorf B."/>
            <person name="Bengelsdorf F.R."/>
            <person name="Daniel R."/>
            <person name="Duerre P."/>
        </authorList>
    </citation>
    <scope>NUCLEOTIDE SEQUENCE [LARGE SCALE GENOMIC DNA]</scope>
    <source>
        <strain evidence="3">DSM 1384</strain>
    </source>
</reference>